<evidence type="ECO:0000256" key="1">
    <source>
        <dbReference type="ARBA" id="ARBA00013194"/>
    </source>
</evidence>
<dbReference type="PANTHER" id="PTHR45625">
    <property type="entry name" value="PEPTIDYL-PROLYL CIS-TRANS ISOMERASE-RELATED"/>
    <property type="match status" value="1"/>
</dbReference>
<dbReference type="PANTHER" id="PTHR45625:SF4">
    <property type="entry name" value="PEPTIDYLPROLYL ISOMERASE DOMAIN AND WD REPEAT-CONTAINING PROTEIN 1"/>
    <property type="match status" value="1"/>
</dbReference>
<dbReference type="InterPro" id="IPR029000">
    <property type="entry name" value="Cyclophilin-like_dom_sf"/>
</dbReference>
<dbReference type="SUPFAM" id="SSF50891">
    <property type="entry name" value="Cyclophilin-like"/>
    <property type="match status" value="1"/>
</dbReference>
<dbReference type="Gene3D" id="1.25.40.10">
    <property type="entry name" value="Tetratricopeptide repeat domain"/>
    <property type="match status" value="1"/>
</dbReference>
<evidence type="ECO:0000259" key="4">
    <source>
        <dbReference type="PROSITE" id="PS50072"/>
    </source>
</evidence>
<proteinExistence type="predicted"/>
<dbReference type="PRINTS" id="PR00153">
    <property type="entry name" value="CSAPPISMRASE"/>
</dbReference>
<name>A0A075G376_9EURY</name>
<dbReference type="InterPro" id="IPR011990">
    <property type="entry name" value="TPR-like_helical_dom_sf"/>
</dbReference>
<organism evidence="5">
    <name type="scientific">uncultured marine group II/III euryarchaeote AD1000_77_D05</name>
    <dbReference type="NCBI Taxonomy" id="1457810"/>
    <lineage>
        <taxon>Archaea</taxon>
        <taxon>Methanobacteriati</taxon>
        <taxon>Methanobacteriota</taxon>
        <taxon>environmental samples</taxon>
    </lineage>
</organism>
<keyword evidence="3 5" id="KW-0413">Isomerase</keyword>
<sequence length="360" mass="38974">MIPSGLKEAWETAEKQIDAGEYDDALKTLRESWSEHGDKADHANTWTLVGDAKQALAEGSTPVNRKMLRDASNAYKSALKKDPKHRDARRASNALQAKMDGLGIRTSSLPKMIDDGTPTIYGLVAIMLVGMLLLTSIKYMPEIKAALHLTSEGSSDWDATLAIELYPDAAPKTVDSFKDHSRNGRYDGIAFHRVIDGFMVQGGDISCSAYPLTQSSTGCNPGTGGYSAMWYGQGDQNDMTTWTMPDEFDCAETSQGSGQWVGTCHAPGMLAMANSGPNTGGSQFYLVDKDSTPSHLNGKHSVFGMATDDSTYLGSDIGGIELIDRMSVLPTDEGDRPLSPPYIHSIEIDGNMAYMHLIFP</sequence>
<dbReference type="AlphaFoldDB" id="A0A075G376"/>
<accession>A0A075G376</accession>
<dbReference type="Gene3D" id="2.40.100.10">
    <property type="entry name" value="Cyclophilin-like"/>
    <property type="match status" value="1"/>
</dbReference>
<evidence type="ECO:0000313" key="5">
    <source>
        <dbReference type="EMBL" id="AIE96277.1"/>
    </source>
</evidence>
<dbReference type="GO" id="GO:0003755">
    <property type="term" value="F:peptidyl-prolyl cis-trans isomerase activity"/>
    <property type="evidence" value="ECO:0007669"/>
    <property type="project" value="UniProtKB-KW"/>
</dbReference>
<feature type="domain" description="PPIase cyclophilin-type" evidence="4">
    <location>
        <begin position="161"/>
        <end position="348"/>
    </location>
</feature>
<evidence type="ECO:0000256" key="2">
    <source>
        <dbReference type="ARBA" id="ARBA00023110"/>
    </source>
</evidence>
<protein>
    <recommendedName>
        <fullName evidence="1">peptidylprolyl isomerase</fullName>
        <ecNumber evidence="1">5.2.1.8</ecNumber>
    </recommendedName>
</protein>
<dbReference type="InterPro" id="IPR044666">
    <property type="entry name" value="Cyclophilin_A-like"/>
</dbReference>
<dbReference type="Pfam" id="PF00160">
    <property type="entry name" value="Pro_isomerase"/>
    <property type="match status" value="1"/>
</dbReference>
<dbReference type="EMBL" id="KF900475">
    <property type="protein sequence ID" value="AIE96277.1"/>
    <property type="molecule type" value="Genomic_DNA"/>
</dbReference>
<dbReference type="InterPro" id="IPR002130">
    <property type="entry name" value="Cyclophilin-type_PPIase_dom"/>
</dbReference>
<evidence type="ECO:0000256" key="3">
    <source>
        <dbReference type="ARBA" id="ARBA00023235"/>
    </source>
</evidence>
<dbReference type="EC" id="5.2.1.8" evidence="1"/>
<dbReference type="PROSITE" id="PS50072">
    <property type="entry name" value="CSA_PPIASE_2"/>
    <property type="match status" value="1"/>
</dbReference>
<dbReference type="CDD" id="cd00317">
    <property type="entry name" value="cyclophilin"/>
    <property type="match status" value="1"/>
</dbReference>
<reference evidence="5" key="1">
    <citation type="journal article" date="2014" name="Genome Biol. Evol.">
        <title>Pangenome evidence for extensive interdomain horizontal transfer affecting lineage core and shell genes in uncultured planktonic thaumarchaeota and euryarchaeota.</title>
        <authorList>
            <person name="Deschamps P."/>
            <person name="Zivanovic Y."/>
            <person name="Moreira D."/>
            <person name="Rodriguez-Valera F."/>
            <person name="Lopez-Garcia P."/>
        </authorList>
    </citation>
    <scope>NUCLEOTIDE SEQUENCE</scope>
</reference>
<keyword evidence="2" id="KW-0697">Rotamase</keyword>
<gene>
    <name evidence="5" type="primary">PPIB</name>
    <name evidence="5" type="synonym">ppiB</name>
</gene>